<keyword evidence="3" id="KW-1185">Reference proteome</keyword>
<organism evidence="2 3">
    <name type="scientific">Peptostreptococcus canis</name>
    <dbReference type="NCBI Taxonomy" id="1159213"/>
    <lineage>
        <taxon>Bacteria</taxon>
        <taxon>Bacillati</taxon>
        <taxon>Bacillota</taxon>
        <taxon>Clostridia</taxon>
        <taxon>Peptostreptococcales</taxon>
        <taxon>Peptostreptococcaceae</taxon>
        <taxon>Peptostreptococcus</taxon>
    </lineage>
</organism>
<keyword evidence="1" id="KW-0472">Membrane</keyword>
<dbReference type="Proteomes" id="UP000713904">
    <property type="component" value="Unassembled WGS sequence"/>
</dbReference>
<dbReference type="EMBL" id="JABGBW010000001">
    <property type="protein sequence ID" value="MBC2575556.1"/>
    <property type="molecule type" value="Genomic_DNA"/>
</dbReference>
<keyword evidence="1" id="KW-0812">Transmembrane</keyword>
<evidence type="ECO:0008006" key="4">
    <source>
        <dbReference type="Google" id="ProtNLM"/>
    </source>
</evidence>
<name>A0ABR6TJG0_9FIRM</name>
<gene>
    <name evidence="2" type="ORF">HLB29_02530</name>
</gene>
<reference evidence="2 3" key="1">
    <citation type="submission" date="2020-05" db="EMBL/GenBank/DDBJ databases">
        <title>Draft genome of xy-202 and genomic insight in genome of the genus Peptostreptococcus.</title>
        <authorList>
            <person name="Zhang Z."/>
        </authorList>
    </citation>
    <scope>NUCLEOTIDE SEQUENCE [LARGE SCALE GENOMIC DNA]</scope>
    <source>
        <strain evidence="2 3">DSM 27025</strain>
    </source>
</reference>
<accession>A0ABR6TJG0</accession>
<evidence type="ECO:0000313" key="2">
    <source>
        <dbReference type="EMBL" id="MBC2575556.1"/>
    </source>
</evidence>
<protein>
    <recommendedName>
        <fullName evidence="4">RDD family protein</fullName>
    </recommendedName>
</protein>
<evidence type="ECO:0000313" key="3">
    <source>
        <dbReference type="Proteomes" id="UP000713904"/>
    </source>
</evidence>
<evidence type="ECO:0000256" key="1">
    <source>
        <dbReference type="SAM" id="Phobius"/>
    </source>
</evidence>
<proteinExistence type="predicted"/>
<comment type="caution">
    <text evidence="2">The sequence shown here is derived from an EMBL/GenBank/DDBJ whole genome shotgun (WGS) entry which is preliminary data.</text>
</comment>
<sequence>MRKIAEHMGMIRIISAILDVIILLYFTAYMYWIFAVLDKDNHSLSMLFVKVNPMTIGTYCMGISQTMIIEIYFKVMFNHFSTIFKAISI</sequence>
<feature type="transmembrane region" description="Helical" evidence="1">
    <location>
        <begin position="54"/>
        <end position="73"/>
    </location>
</feature>
<dbReference type="RefSeq" id="WP_185623555.1">
    <property type="nucleotide sequence ID" value="NZ_JABGBW010000001.1"/>
</dbReference>
<keyword evidence="1" id="KW-1133">Transmembrane helix</keyword>
<feature type="transmembrane region" description="Helical" evidence="1">
    <location>
        <begin position="12"/>
        <end position="34"/>
    </location>
</feature>